<feature type="transmembrane region" description="Helical" evidence="5">
    <location>
        <begin position="138"/>
        <end position="162"/>
    </location>
</feature>
<proteinExistence type="predicted"/>
<keyword evidence="4 5" id="KW-0472">Membrane</keyword>
<dbReference type="InterPro" id="IPR012348">
    <property type="entry name" value="RNR-like"/>
</dbReference>
<name>A0ABY4DD38_9SPIR</name>
<dbReference type="InterPro" id="IPR009078">
    <property type="entry name" value="Ferritin-like_SF"/>
</dbReference>
<evidence type="ECO:0000256" key="5">
    <source>
        <dbReference type="SAM" id="Phobius"/>
    </source>
</evidence>
<evidence type="ECO:0000313" key="7">
    <source>
        <dbReference type="EMBL" id="UOM52171.1"/>
    </source>
</evidence>
<dbReference type="SUPFAM" id="SSF47240">
    <property type="entry name" value="Ferritin-like"/>
    <property type="match status" value="1"/>
</dbReference>
<dbReference type="InterPro" id="IPR008217">
    <property type="entry name" value="Ccc1_fam"/>
</dbReference>
<feature type="domain" description="Rubrerythrin diiron-binding" evidence="6">
    <location>
        <begin position="19"/>
        <end position="129"/>
    </location>
</feature>
<dbReference type="InterPro" id="IPR039376">
    <property type="entry name" value="Ferritin_CCC1_N"/>
</dbReference>
<dbReference type="CDD" id="cd01044">
    <property type="entry name" value="Ferritin_CCC1_N"/>
    <property type="match status" value="1"/>
</dbReference>
<organism evidence="7 8">
    <name type="scientific">Sphaerochaeta associata</name>
    <dbReference type="NCBI Taxonomy" id="1129264"/>
    <lineage>
        <taxon>Bacteria</taxon>
        <taxon>Pseudomonadati</taxon>
        <taxon>Spirochaetota</taxon>
        <taxon>Spirochaetia</taxon>
        <taxon>Spirochaetales</taxon>
        <taxon>Sphaerochaetaceae</taxon>
        <taxon>Sphaerochaeta</taxon>
    </lineage>
</organism>
<sequence>MEQKSISKKTMQVLLYLQKGELTEHLIYQNLAKRVKDKHNSEILQRIGEEELRHARIWEKMTGKQVKPNRIKAWFYSMLALLLGYTFVLKKMEKGEDKATKGYASLIAEVPQAKQISEDEDRHEQQLLAMLDEERLQYIGSMVLGLSDALVELSGTLAGLTFALQNTRLIALSGLITGISATLSMASSEYLSAKNSGDKNAAKSSMYTGIAYLFTVAFMVLPYLLLESYVLALVLMLAAVVVIIMLFTYYTSVAKDLPFGRRFLEMALISLGVAAISFVIGILVKRFLGIEI</sequence>
<evidence type="ECO:0000256" key="1">
    <source>
        <dbReference type="ARBA" id="ARBA00004127"/>
    </source>
</evidence>
<keyword evidence="3 5" id="KW-1133">Transmembrane helix</keyword>
<feature type="transmembrane region" description="Helical" evidence="5">
    <location>
        <begin position="73"/>
        <end position="89"/>
    </location>
</feature>
<evidence type="ECO:0000313" key="8">
    <source>
        <dbReference type="Proteomes" id="UP000829708"/>
    </source>
</evidence>
<feature type="transmembrane region" description="Helical" evidence="5">
    <location>
        <begin position="206"/>
        <end position="225"/>
    </location>
</feature>
<keyword evidence="2 5" id="KW-0812">Transmembrane</keyword>
<evidence type="ECO:0000259" key="6">
    <source>
        <dbReference type="Pfam" id="PF02915"/>
    </source>
</evidence>
<feature type="transmembrane region" description="Helical" evidence="5">
    <location>
        <begin position="169"/>
        <end position="186"/>
    </location>
</feature>
<reference evidence="8" key="1">
    <citation type="journal article" date="2024" name="J Bioinform Genom">
        <title>Complete genome sequence of the type strain bacterium Sphaerochaeta associata GLS2t (VKM B-2742)t.</title>
        <authorList>
            <person name="Troshina O.Y."/>
            <person name="Tepeeva A.N."/>
            <person name="Arzamasceva V.O."/>
            <person name="Whitman W.B."/>
            <person name="Varghese N."/>
            <person name="Shapiro N."/>
            <person name="Woyke T."/>
            <person name="Kripides N.C."/>
            <person name="Vasilenko O.V."/>
        </authorList>
    </citation>
    <scope>NUCLEOTIDE SEQUENCE [LARGE SCALE GENOMIC DNA]</scope>
    <source>
        <strain evidence="8">GLS2T</strain>
    </source>
</reference>
<evidence type="ECO:0000256" key="3">
    <source>
        <dbReference type="ARBA" id="ARBA00022989"/>
    </source>
</evidence>
<feature type="transmembrane region" description="Helical" evidence="5">
    <location>
        <begin position="230"/>
        <end position="251"/>
    </location>
</feature>
<evidence type="ECO:0000256" key="2">
    <source>
        <dbReference type="ARBA" id="ARBA00022692"/>
    </source>
</evidence>
<evidence type="ECO:0000256" key="4">
    <source>
        <dbReference type="ARBA" id="ARBA00023136"/>
    </source>
</evidence>
<protein>
    <submittedName>
        <fullName evidence="7">VIT1/CCC1 transporter family protein</fullName>
    </submittedName>
</protein>
<dbReference type="CDD" id="cd02431">
    <property type="entry name" value="Ferritin_CCC1_C"/>
    <property type="match status" value="1"/>
</dbReference>
<dbReference type="InterPro" id="IPR003251">
    <property type="entry name" value="Rr_diiron-bd_dom"/>
</dbReference>
<dbReference type="Pfam" id="PF01988">
    <property type="entry name" value="VIT1"/>
    <property type="match status" value="1"/>
</dbReference>
<accession>A0ABY4DD38</accession>
<keyword evidence="8" id="KW-1185">Reference proteome</keyword>
<dbReference type="Pfam" id="PF02915">
    <property type="entry name" value="Rubrerythrin"/>
    <property type="match status" value="1"/>
</dbReference>
<comment type="subcellular location">
    <subcellularLocation>
        <location evidence="1">Endomembrane system</location>
        <topology evidence="1">Multi-pass membrane protein</topology>
    </subcellularLocation>
</comment>
<feature type="transmembrane region" description="Helical" evidence="5">
    <location>
        <begin position="263"/>
        <end position="284"/>
    </location>
</feature>
<dbReference type="EMBL" id="CP094929">
    <property type="protein sequence ID" value="UOM52171.1"/>
    <property type="molecule type" value="Genomic_DNA"/>
</dbReference>
<dbReference type="Proteomes" id="UP000829708">
    <property type="component" value="Chromosome"/>
</dbReference>
<dbReference type="Gene3D" id="1.10.620.20">
    <property type="entry name" value="Ribonucleotide Reductase, subunit A"/>
    <property type="match status" value="1"/>
</dbReference>
<dbReference type="RefSeq" id="WP_244774137.1">
    <property type="nucleotide sequence ID" value="NZ_CP094929.1"/>
</dbReference>
<gene>
    <name evidence="7" type="ORF">MUG09_05200</name>
</gene>